<feature type="active site" description="Proton donor/acceptor" evidence="1">
    <location>
        <position position="145"/>
    </location>
</feature>
<comment type="caution">
    <text evidence="3">The sequence shown here is derived from an EMBL/GenBank/DDBJ whole genome shotgun (WGS) entry which is preliminary data.</text>
</comment>
<keyword evidence="1" id="KW-0133">Cell shape</keyword>
<dbReference type="Pfam" id="PF03734">
    <property type="entry name" value="YkuD"/>
    <property type="match status" value="1"/>
</dbReference>
<keyword evidence="1" id="KW-0961">Cell wall biogenesis/degradation</keyword>
<feature type="domain" description="L,D-TPase catalytic" evidence="2">
    <location>
        <begin position="1"/>
        <end position="181"/>
    </location>
</feature>
<dbReference type="PANTHER" id="PTHR38589">
    <property type="entry name" value="BLR0621 PROTEIN"/>
    <property type="match status" value="1"/>
</dbReference>
<reference evidence="3 4" key="2">
    <citation type="submission" date="2020-11" db="EMBL/GenBank/DDBJ databases">
        <title>Description of novel Gluconobacter species.</title>
        <authorList>
            <person name="Cleenwerck I."/>
            <person name="Cnockaert M."/>
            <person name="Borremans W."/>
            <person name="Wieme A.D."/>
            <person name="De Vuyst L."/>
            <person name="Vandamme P."/>
        </authorList>
    </citation>
    <scope>NUCLEOTIDE SEQUENCE [LARGE SCALE GENOMIC DNA]</scope>
    <source>
        <strain evidence="3 4">LMG 1745</strain>
    </source>
</reference>
<dbReference type="Proteomes" id="UP000662701">
    <property type="component" value="Unassembled WGS sequence"/>
</dbReference>
<feature type="active site" description="Nucleophile" evidence="1">
    <location>
        <position position="156"/>
    </location>
</feature>
<dbReference type="InterPro" id="IPR005490">
    <property type="entry name" value="LD_TPept_cat_dom"/>
</dbReference>
<keyword evidence="1" id="KW-0573">Peptidoglycan synthesis</keyword>
<accession>A0ABR9YXK8</accession>
<dbReference type="EMBL" id="JABCQH010000011">
    <property type="protein sequence ID" value="MBF0889277.1"/>
    <property type="molecule type" value="Genomic_DNA"/>
</dbReference>
<evidence type="ECO:0000256" key="1">
    <source>
        <dbReference type="PROSITE-ProRule" id="PRU01373"/>
    </source>
</evidence>
<comment type="pathway">
    <text evidence="1">Cell wall biogenesis; peptidoglycan biosynthesis.</text>
</comment>
<gene>
    <name evidence="3" type="ORF">HKD19_12030</name>
</gene>
<keyword evidence="4" id="KW-1185">Reference proteome</keyword>
<proteinExistence type="predicted"/>
<dbReference type="PANTHER" id="PTHR38589:SF1">
    <property type="entry name" value="BLR0621 PROTEIN"/>
    <property type="match status" value="1"/>
</dbReference>
<sequence>MASTAEKGNSIVAKAILRTAGDRAFLHFKGKIIPVLIGQRGLSLDKREGDLRTPVGELPLRRVLYRADRISRPACTAALPIEPIAPNDGWCDDPAHSDYNRAVTLPHPASCENLWRDDHVYDLCIVLGWNDAPAKSGCGSAIFLHLPPASGYTEGCIAVEEKDLRALLEAGLSHITVEEPS</sequence>
<evidence type="ECO:0000313" key="3">
    <source>
        <dbReference type="EMBL" id="MBF0889277.1"/>
    </source>
</evidence>
<reference evidence="4" key="1">
    <citation type="submission" date="2020-04" db="EMBL/GenBank/DDBJ databases">
        <title>Description of novel Gluconacetobacter.</title>
        <authorList>
            <person name="Sombolestani A."/>
        </authorList>
    </citation>
    <scope>NUCLEOTIDE SEQUENCE [LARGE SCALE GENOMIC DNA]</scope>
    <source>
        <strain evidence="4">LMG 1745</strain>
    </source>
</reference>
<protein>
    <submittedName>
        <fullName evidence="3">L,D-transpeptidase family protein</fullName>
    </submittedName>
</protein>
<name>A0ABR9YXK8_9PROT</name>
<dbReference type="PROSITE" id="PS52029">
    <property type="entry name" value="LD_TPASE"/>
    <property type="match status" value="1"/>
</dbReference>
<evidence type="ECO:0000313" key="4">
    <source>
        <dbReference type="Proteomes" id="UP000662701"/>
    </source>
</evidence>
<evidence type="ECO:0000259" key="2">
    <source>
        <dbReference type="PROSITE" id="PS52029"/>
    </source>
</evidence>
<organism evidence="3 4">
    <name type="scientific">Gluconobacter cadivus</name>
    <dbReference type="NCBI Taxonomy" id="2728101"/>
    <lineage>
        <taxon>Bacteria</taxon>
        <taxon>Pseudomonadati</taxon>
        <taxon>Pseudomonadota</taxon>
        <taxon>Alphaproteobacteria</taxon>
        <taxon>Acetobacterales</taxon>
        <taxon>Acetobacteraceae</taxon>
        <taxon>Gluconobacter</taxon>
    </lineage>
</organism>